<protein>
    <submittedName>
        <fullName evidence="2">Uncharacterized protein</fullName>
    </submittedName>
</protein>
<feature type="chain" id="PRO_5013257959" evidence="1">
    <location>
        <begin position="20"/>
        <end position="179"/>
    </location>
</feature>
<evidence type="ECO:0000313" key="2">
    <source>
        <dbReference type="EMBL" id="SNS06748.1"/>
    </source>
</evidence>
<evidence type="ECO:0000313" key="3">
    <source>
        <dbReference type="Proteomes" id="UP000198440"/>
    </source>
</evidence>
<name>A0A239BHA0_9RHOB</name>
<organism evidence="2 3">
    <name type="scientific">Antarctobacter heliothermus</name>
    <dbReference type="NCBI Taxonomy" id="74033"/>
    <lineage>
        <taxon>Bacteria</taxon>
        <taxon>Pseudomonadati</taxon>
        <taxon>Pseudomonadota</taxon>
        <taxon>Alphaproteobacteria</taxon>
        <taxon>Rhodobacterales</taxon>
        <taxon>Roseobacteraceae</taxon>
        <taxon>Antarctobacter</taxon>
    </lineage>
</organism>
<dbReference type="AlphaFoldDB" id="A0A239BHA0"/>
<proteinExistence type="predicted"/>
<sequence>MKRLAIIVALLPAAVSAQMDGHAHGDYVMGMNLGTATEGGQGAFAALAEIVSLLSADPDTDWSKVDIGALRRHLQDMDQLAMTVDAVEKPIPGGLKITILRDSPGAKAAWRMVPAHTPVLTAETGWKSDVAVQEDRIIWTVTSDSAEAQVRGLGFFGLMATGNHHPAHHLAIARGAAPH</sequence>
<dbReference type="RefSeq" id="WP_089276271.1">
    <property type="nucleotide sequence ID" value="NZ_FZON01000003.1"/>
</dbReference>
<feature type="signal peptide" evidence="1">
    <location>
        <begin position="1"/>
        <end position="19"/>
    </location>
</feature>
<evidence type="ECO:0000256" key="1">
    <source>
        <dbReference type="SAM" id="SignalP"/>
    </source>
</evidence>
<gene>
    <name evidence="2" type="ORF">SAMN04488078_100394</name>
</gene>
<dbReference type="OrthoDB" id="1524152at2"/>
<dbReference type="EMBL" id="FZON01000003">
    <property type="protein sequence ID" value="SNS06748.1"/>
    <property type="molecule type" value="Genomic_DNA"/>
</dbReference>
<reference evidence="2 3" key="1">
    <citation type="submission" date="2017-06" db="EMBL/GenBank/DDBJ databases">
        <authorList>
            <person name="Kim H.J."/>
            <person name="Triplett B.A."/>
        </authorList>
    </citation>
    <scope>NUCLEOTIDE SEQUENCE [LARGE SCALE GENOMIC DNA]</scope>
    <source>
        <strain evidence="2 3">DSM 11445</strain>
    </source>
</reference>
<dbReference type="Proteomes" id="UP000198440">
    <property type="component" value="Unassembled WGS sequence"/>
</dbReference>
<accession>A0A239BHA0</accession>
<keyword evidence="1" id="KW-0732">Signal</keyword>